<dbReference type="GeneID" id="17326512"/>
<gene>
    <name evidence="1" type="ORF">CHC_T00006382001</name>
</gene>
<organism evidence="1 2">
    <name type="scientific">Chondrus crispus</name>
    <name type="common">Carrageen Irish moss</name>
    <name type="synonym">Polymorpha crispa</name>
    <dbReference type="NCBI Taxonomy" id="2769"/>
    <lineage>
        <taxon>Eukaryota</taxon>
        <taxon>Rhodophyta</taxon>
        <taxon>Florideophyceae</taxon>
        <taxon>Rhodymeniophycidae</taxon>
        <taxon>Gigartinales</taxon>
        <taxon>Gigartinaceae</taxon>
        <taxon>Chondrus</taxon>
    </lineage>
</organism>
<dbReference type="Gramene" id="CDF38893">
    <property type="protein sequence ID" value="CDF38893"/>
    <property type="gene ID" value="CHC_T00006382001"/>
</dbReference>
<dbReference type="Proteomes" id="UP000012073">
    <property type="component" value="Unassembled WGS sequence"/>
</dbReference>
<accession>R7QM89</accession>
<dbReference type="RefSeq" id="XP_005718798.1">
    <property type="nucleotide sequence ID" value="XM_005718741.1"/>
</dbReference>
<evidence type="ECO:0000313" key="2">
    <source>
        <dbReference type="Proteomes" id="UP000012073"/>
    </source>
</evidence>
<proteinExistence type="predicted"/>
<dbReference type="EMBL" id="HG001975">
    <property type="protein sequence ID" value="CDF38893.1"/>
    <property type="molecule type" value="Genomic_DNA"/>
</dbReference>
<name>R7QM89_CHOCR</name>
<protein>
    <submittedName>
        <fullName evidence="1">Uncharacterized protein</fullName>
    </submittedName>
</protein>
<dbReference type="KEGG" id="ccp:CHC_T00006382001"/>
<evidence type="ECO:0000313" key="1">
    <source>
        <dbReference type="EMBL" id="CDF38893.1"/>
    </source>
</evidence>
<reference evidence="2" key="1">
    <citation type="journal article" date="2013" name="Proc. Natl. Acad. Sci. U.S.A.">
        <title>Genome structure and metabolic features in the red seaweed Chondrus crispus shed light on evolution of the Archaeplastida.</title>
        <authorList>
            <person name="Collen J."/>
            <person name="Porcel B."/>
            <person name="Carre W."/>
            <person name="Ball S.G."/>
            <person name="Chaparro C."/>
            <person name="Tonon T."/>
            <person name="Barbeyron T."/>
            <person name="Michel G."/>
            <person name="Noel B."/>
            <person name="Valentin K."/>
            <person name="Elias M."/>
            <person name="Artiguenave F."/>
            <person name="Arun A."/>
            <person name="Aury J.M."/>
            <person name="Barbosa-Neto J.F."/>
            <person name="Bothwell J.H."/>
            <person name="Bouget F.Y."/>
            <person name="Brillet L."/>
            <person name="Cabello-Hurtado F."/>
            <person name="Capella-Gutierrez S."/>
            <person name="Charrier B."/>
            <person name="Cladiere L."/>
            <person name="Cock J.M."/>
            <person name="Coelho S.M."/>
            <person name="Colleoni C."/>
            <person name="Czjzek M."/>
            <person name="Da Silva C."/>
            <person name="Delage L."/>
            <person name="Denoeud F."/>
            <person name="Deschamps P."/>
            <person name="Dittami S.M."/>
            <person name="Gabaldon T."/>
            <person name="Gachon C.M."/>
            <person name="Groisillier A."/>
            <person name="Herve C."/>
            <person name="Jabbari K."/>
            <person name="Katinka M."/>
            <person name="Kloareg B."/>
            <person name="Kowalczyk N."/>
            <person name="Labadie K."/>
            <person name="Leblanc C."/>
            <person name="Lopez P.J."/>
            <person name="McLachlan D.H."/>
            <person name="Meslet-Cladiere L."/>
            <person name="Moustafa A."/>
            <person name="Nehr Z."/>
            <person name="Nyvall Collen P."/>
            <person name="Panaud O."/>
            <person name="Partensky F."/>
            <person name="Poulain J."/>
            <person name="Rensing S.A."/>
            <person name="Rousvoal S."/>
            <person name="Samson G."/>
            <person name="Symeonidi A."/>
            <person name="Weissenbach J."/>
            <person name="Zambounis A."/>
            <person name="Wincker P."/>
            <person name="Boyen C."/>
        </authorList>
    </citation>
    <scope>NUCLEOTIDE SEQUENCE [LARGE SCALE GENOMIC DNA]</scope>
    <source>
        <strain evidence="2">cv. Stackhouse</strain>
    </source>
</reference>
<keyword evidence="2" id="KW-1185">Reference proteome</keyword>
<sequence>MVTTYFWADLTCTTVQAGTRRSAGGISCMRFVRSRKESVKVLAGASSPG</sequence>
<dbReference type="AlphaFoldDB" id="R7QM89"/>